<feature type="compositionally biased region" description="Gly residues" evidence="9">
    <location>
        <begin position="2698"/>
        <end position="2717"/>
    </location>
</feature>
<evidence type="ECO:0000256" key="1">
    <source>
        <dbReference type="ARBA" id="ARBA00004604"/>
    </source>
</evidence>
<comment type="similarity">
    <text evidence="3">Belongs to the midasin family.</text>
</comment>
<feature type="domain" description="AAA+ ATPase" evidence="10">
    <location>
        <begin position="2131"/>
        <end position="2285"/>
    </location>
</feature>
<feature type="region of interest" description="Disordered" evidence="9">
    <location>
        <begin position="1099"/>
        <end position="1120"/>
    </location>
</feature>
<dbReference type="GO" id="GO:0016887">
    <property type="term" value="F:ATP hydrolysis activity"/>
    <property type="evidence" value="ECO:0007669"/>
    <property type="project" value="InterPro"/>
</dbReference>
<feature type="region of interest" description="Disordered" evidence="9">
    <location>
        <begin position="1909"/>
        <end position="1932"/>
    </location>
</feature>
<evidence type="ECO:0000313" key="11">
    <source>
        <dbReference type="EMBL" id="PNH00560.1"/>
    </source>
</evidence>
<dbReference type="SUPFAM" id="SSF52540">
    <property type="entry name" value="P-loop containing nucleoside triphosphate hydrolases"/>
    <property type="match status" value="3"/>
</dbReference>
<dbReference type="Pfam" id="PF07728">
    <property type="entry name" value="AAA_5"/>
    <property type="match status" value="3"/>
</dbReference>
<protein>
    <recommendedName>
        <fullName evidence="4">Midasin</fullName>
    </recommendedName>
</protein>
<dbReference type="GO" id="GO:0005654">
    <property type="term" value="C:nucleoplasm"/>
    <property type="evidence" value="ECO:0007669"/>
    <property type="project" value="UniProtKB-SubCell"/>
</dbReference>
<dbReference type="FunFam" id="3.40.50.300:FF:000142">
    <property type="entry name" value="Midasin"/>
    <property type="match status" value="1"/>
</dbReference>
<feature type="compositionally biased region" description="Low complexity" evidence="9">
    <location>
        <begin position="1099"/>
        <end position="1118"/>
    </location>
</feature>
<keyword evidence="12" id="KW-1185">Reference proteome</keyword>
<evidence type="ECO:0000256" key="6">
    <source>
        <dbReference type="ARBA" id="ARBA00022840"/>
    </source>
</evidence>
<feature type="domain" description="AAA+ ATPase" evidence="10">
    <location>
        <begin position="1780"/>
        <end position="2014"/>
    </location>
</feature>
<dbReference type="InterPro" id="IPR003593">
    <property type="entry name" value="AAA+_ATPase"/>
</dbReference>
<dbReference type="EMBL" id="PGGS01001304">
    <property type="protein sequence ID" value="PNH00560.1"/>
    <property type="molecule type" value="Genomic_DNA"/>
</dbReference>
<feature type="compositionally biased region" description="Basic and acidic residues" evidence="9">
    <location>
        <begin position="2560"/>
        <end position="2572"/>
    </location>
</feature>
<dbReference type="GO" id="GO:0005524">
    <property type="term" value="F:ATP binding"/>
    <property type="evidence" value="ECO:0007669"/>
    <property type="project" value="UniProtKB-KW"/>
</dbReference>
<feature type="region of interest" description="Disordered" evidence="9">
    <location>
        <begin position="653"/>
        <end position="673"/>
    </location>
</feature>
<dbReference type="GO" id="GO:0000055">
    <property type="term" value="P:ribosomal large subunit export from nucleus"/>
    <property type="evidence" value="ECO:0007669"/>
    <property type="project" value="TreeGrafter"/>
</dbReference>
<dbReference type="PANTHER" id="PTHR48103">
    <property type="entry name" value="MIDASIN-RELATED"/>
    <property type="match status" value="1"/>
</dbReference>
<feature type="region of interest" description="Disordered" evidence="9">
    <location>
        <begin position="525"/>
        <end position="545"/>
    </location>
</feature>
<evidence type="ECO:0000313" key="12">
    <source>
        <dbReference type="Proteomes" id="UP000236333"/>
    </source>
</evidence>
<evidence type="ECO:0000256" key="9">
    <source>
        <dbReference type="SAM" id="MobiDB-lite"/>
    </source>
</evidence>
<comment type="caution">
    <text evidence="11">The sequence shown here is derived from an EMBL/GenBank/DDBJ whole genome shotgun (WGS) entry which is preliminary data.</text>
</comment>
<dbReference type="InterPro" id="IPR011704">
    <property type="entry name" value="ATPase_dyneun-rel_AAA"/>
</dbReference>
<feature type="region of interest" description="Disordered" evidence="9">
    <location>
        <begin position="2552"/>
        <end position="2572"/>
    </location>
</feature>
<organism evidence="11 12">
    <name type="scientific">Tetrabaena socialis</name>
    <dbReference type="NCBI Taxonomy" id="47790"/>
    <lineage>
        <taxon>Eukaryota</taxon>
        <taxon>Viridiplantae</taxon>
        <taxon>Chlorophyta</taxon>
        <taxon>core chlorophytes</taxon>
        <taxon>Chlorophyceae</taxon>
        <taxon>CS clade</taxon>
        <taxon>Chlamydomonadales</taxon>
        <taxon>Tetrabaenaceae</taxon>
        <taxon>Tetrabaena</taxon>
    </lineage>
</organism>
<keyword evidence="8" id="KW-0539">Nucleus</keyword>
<feature type="region of interest" description="Disordered" evidence="9">
    <location>
        <begin position="1565"/>
        <end position="1587"/>
    </location>
</feature>
<dbReference type="Gene3D" id="3.40.50.300">
    <property type="entry name" value="P-loop containing nucleotide triphosphate hydrolases"/>
    <property type="match status" value="3"/>
</dbReference>
<feature type="region of interest" description="Disordered" evidence="9">
    <location>
        <begin position="85"/>
        <end position="107"/>
    </location>
</feature>
<feature type="compositionally biased region" description="Gly residues" evidence="9">
    <location>
        <begin position="1923"/>
        <end position="1932"/>
    </location>
</feature>
<keyword evidence="5" id="KW-0547">Nucleotide-binding</keyword>
<reference evidence="11 12" key="1">
    <citation type="journal article" date="2017" name="Mol. Biol. Evol.">
        <title>The 4-celled Tetrabaena socialis nuclear genome reveals the essential components for genetic control of cell number at the origin of multicellularity in the volvocine lineage.</title>
        <authorList>
            <person name="Featherston J."/>
            <person name="Arakaki Y."/>
            <person name="Hanschen E.R."/>
            <person name="Ferris P.J."/>
            <person name="Michod R.E."/>
            <person name="Olson B.J.S.C."/>
            <person name="Nozaki H."/>
            <person name="Durand P.M."/>
        </authorList>
    </citation>
    <scope>NUCLEOTIDE SEQUENCE [LARGE SCALE GENOMIC DNA]</scope>
    <source>
        <strain evidence="11 12">NIES-571</strain>
    </source>
</reference>
<evidence type="ECO:0000256" key="7">
    <source>
        <dbReference type="ARBA" id="ARBA00023186"/>
    </source>
</evidence>
<dbReference type="GO" id="GO:0000027">
    <property type="term" value="P:ribosomal large subunit assembly"/>
    <property type="evidence" value="ECO:0007669"/>
    <property type="project" value="TreeGrafter"/>
</dbReference>
<evidence type="ECO:0000256" key="3">
    <source>
        <dbReference type="ARBA" id="ARBA00007188"/>
    </source>
</evidence>
<proteinExistence type="inferred from homology"/>
<evidence type="ECO:0000256" key="2">
    <source>
        <dbReference type="ARBA" id="ARBA00004642"/>
    </source>
</evidence>
<gene>
    <name evidence="11" type="ORF">TSOC_013611</name>
</gene>
<evidence type="ECO:0000256" key="4">
    <source>
        <dbReference type="ARBA" id="ARBA00017143"/>
    </source>
</evidence>
<accession>A0A2J7ZJX4</accession>
<dbReference type="GO" id="GO:0030687">
    <property type="term" value="C:preribosome, large subunit precursor"/>
    <property type="evidence" value="ECO:0007669"/>
    <property type="project" value="TreeGrafter"/>
</dbReference>
<evidence type="ECO:0000259" key="10">
    <source>
        <dbReference type="SMART" id="SM00382"/>
    </source>
</evidence>
<dbReference type="InterPro" id="IPR027417">
    <property type="entry name" value="P-loop_NTPase"/>
</dbReference>
<feature type="compositionally biased region" description="Low complexity" evidence="9">
    <location>
        <begin position="87"/>
        <end position="97"/>
    </location>
</feature>
<name>A0A2J7ZJX4_9CHLO</name>
<dbReference type="PANTHER" id="PTHR48103:SF2">
    <property type="entry name" value="MIDASIN"/>
    <property type="match status" value="1"/>
</dbReference>
<feature type="non-terminal residue" evidence="11">
    <location>
        <position position="2733"/>
    </location>
</feature>
<keyword evidence="7" id="KW-0143">Chaperone</keyword>
<dbReference type="Proteomes" id="UP000236333">
    <property type="component" value="Unassembled WGS sequence"/>
</dbReference>
<sequence>MWLRTARWRCAGPGEAYGPEQHAGGWAEAAPLDGASPLPPLPPLRLGRLSGGLAGSGGAPIGAAAPPLGWGYRRWLPGGRSGGVLRRGGMTPGAVPRPTTPPAGPEPRFRPELARAFAAVQRALYGSAHTATTTPASRALGYGAGGSAGGAAGAGVTPQAELDECGAELGDIPRLLRAIRQAQGAASLSPQDLAFLLFFLVRPFAARLLLLAGGTPSAGAAAGLGAPGANPAGPGHRAAAQAALAALLQLLRWAWDQASPATAGKARLAFLDQVVAVAQQMLEYDGAFSFPAAEEFLRGPLPMRAWLKEDVGNHPGPSIGTGGALTSAAAGASAPLQALLDLLDPGTAAGDAAHSQRAAAGAGLHAACDGDPGEPELPRVAWRSAAAGSAVWLAAAMMAGPAGDNAAMSAVVDWTPAWRRWLHVPQRYAGGSAAAAVAAGGHGALPAAATHPAGGRGVADAALPGTSEADVWPLLRAAVVAVTAAGGGGTCTSGELGASAADQHAAPAILRQLVAALSELTPPSGERAGGAWIPEQPQPQQQQQRQQVRVVAALTEQLLPELLREPLAAATAWPDDGPDAADAAEEAVLDRAAVEPGPPADPSLVPSTTAAPAPDLVAALMPLLAQPGVPAYVVDAAADFLLACAGLQLSASAQAAPPPSSVPGSDSTDAERSAARRGLLALWPCAPEGFHLRQAGRLGGDLSPPSAGGPPRPDMRLRAELLLLSLARCPAAVAAVPVPALLAVVWMVAYESPSGPRRLPSNAAPQAQHIAETAAETLVAAGRAGGAAAPRGTLQPLLAAAVRAAATFDPASSVGGWSSSASPLGPGAAIAAHPAGCLLRLALSALADAERGGKDGGGGAEAEPHGGVAPPVAAAAAQRQLLLNIIMRAATRPGVAAWARAVHRQPPQAAERTAAELSALLRCAMEREAAGGGLLSLALHMVRLAVHPADPGDGGAAAALYGSSLAAFMARYDDGKLILQLLWLLWGPGRGPEGPADGPEWERRVAVDVVPAIMGLAAAATSSVRGPGPSTSAAVADAVAAAVAVLTGAPLVDVVVAVNTMDSGSLAGWVAAVAAAEGAVVNNGSLSAALAPPLPPGDYASSAAAAGSPSEGAASEDAVPTPMSSYLSALIRTCRDAPGEGGAARPGAAPPALSHLLCVCREAHRRLAGGGLERDGSDGEGGRGAQLRAALAACAPALAGLLAGPPASSDTAGTCRACAAHLLGLALDLDPEERRRLAAVHGAAVGLDDSGGGGGDGSVARVAAAPAGAGARSAAAVFLAAELQPSAQSAMFAAGWEATPSSAAGGSLVLTPTTSLNLEAVRRAVESGRPLLLCGDTGVGKSAAVPMWPPSRAPASSVGVADLLYRHVLRPDPATGQERFALELQPFAAALRDGHWLLLDELNLAPDNVLLAIEQALDLGFLQLPAVPRDTGAAADGDSEAHDTLTVTRAPSFRLFATQNPRIGLFRDKRERQSAALLSRFQLVVFSELPADEWQQVLAARLSQWGVAAAMADDLAARLVDTHMRVAEAVKQPCFAEARAPYAQLSIRELLRWAQMVAATLRQQQQQQQQQPWEREHGAQADDPEPYPEHLLASVLAATTSAVYPARFRLPHARQAIAALLPSAAVPAGRPAIDLGGHEVVLRLLARAAERLMREAEQAVGGLAAGAEADDASGGWGEAADGADVVSPEAAGRPLAPSTASLALQLHCRAVELACSIGFVRAHGLYFLGPELLREWLERCPAADAGDWGGSASLQHVLQAGLDLYAAQLRSDAARADLASGQPVLLTGAGGSGKSECLRALAALLGLPVQEAFLTAESEAATLVGQYLPSDRPGGPRVAWADGAATLAVHAGQALLAEGLGDADATVLERLNPLLESPPCWVLTERGDTLPAAVAPGFRVLATLATRSRRAGGGGAGREEEGAGGQAGGGQGELSPALANRFCIVHMADAMELDDTAFAEEVRGMCAALYGGRHGVGATAAAAGAAKASSKAERELSAELAARLCVLLRGVVAGACARAQGGPGLQPLTLRLLVRLLECAHELRAGPGGRASGREGSFAEALWVSYTIALQPLLGARSDVEAEVSASVRKLLLGGPAAAAPAAVQLPDLGSHILTPTRRAHAAAVAACVRVRLPVLLEGPPAVGKTSLVAALASAQGAPLLRINNSEGTQLQDYLGTYLPASDGGGGGGTGFRFHPGPLTQALENGQWLLVDELNLARPEVIALLCPLLEGRGEVRDPLAGRTLRAHPGFRLFATQNSARGASAAGRHPLPPSLRARLVEVQVPDFEREELASIIQARCSTAPAGDATTVAAAAARAGALQLADAYGLLRGTPHRITLRELLKAQARSVALGCSLADAAVLLLGGRVAPGSAAQEDLMQRLRQVPGWEAAVGTTVSSGGGGGGGGGRHATGLYDIVQVAGGSGGGVPAVRVTMGALAFEVRGVDLRRSPLWRGGRPPQPFVRAMAHLLAAVECGEPVLLQGPSCYKSLLVRTWCELTGRLQELQALHLTSESETADLVGRVVPCAAADLLHGMPQMAHRLLRRFLALTDPSAGSGALGSPKDRPLQQLKQEDVGATRRDVKALADLVCKELPAAIASFEEGTAQRATAEQQRVAAEAAEEESEVAWLRAVEAEAAARAAEARQAAAGAAAEAAATKRGGDGLGATRQPSPRLTLSDLLGAEVGQEAEVPVEAAVEGDVAGGGVSSPGGARGEVGSPGGPDAVWLELLSDGTGE</sequence>
<dbReference type="GO" id="GO:0005730">
    <property type="term" value="C:nucleolus"/>
    <property type="evidence" value="ECO:0007669"/>
    <property type="project" value="UniProtKB-SubCell"/>
</dbReference>
<evidence type="ECO:0000256" key="5">
    <source>
        <dbReference type="ARBA" id="ARBA00022741"/>
    </source>
</evidence>
<feature type="region of interest" description="Disordered" evidence="9">
    <location>
        <begin position="2696"/>
        <end position="2733"/>
    </location>
</feature>
<dbReference type="SMART" id="SM00382">
    <property type="entry name" value="AAA"/>
    <property type="match status" value="3"/>
</dbReference>
<comment type="subcellular location">
    <subcellularLocation>
        <location evidence="1">Nucleus</location>
        <location evidence="1">Nucleolus</location>
    </subcellularLocation>
    <subcellularLocation>
        <location evidence="2">Nucleus</location>
        <location evidence="2">Nucleoplasm</location>
    </subcellularLocation>
</comment>
<feature type="domain" description="AAA+ ATPase" evidence="10">
    <location>
        <begin position="1327"/>
        <end position="1491"/>
    </location>
</feature>
<keyword evidence="6" id="KW-0067">ATP-binding</keyword>
<evidence type="ECO:0000256" key="8">
    <source>
        <dbReference type="ARBA" id="ARBA00023242"/>
    </source>
</evidence>
<dbReference type="OrthoDB" id="544387at2759"/>